<evidence type="ECO:0000256" key="1">
    <source>
        <dbReference type="ARBA" id="ARBA00004123"/>
    </source>
</evidence>
<keyword evidence="6" id="KW-0539">Nucleus</keyword>
<dbReference type="Proteomes" id="UP000597762">
    <property type="component" value="Unassembled WGS sequence"/>
</dbReference>
<gene>
    <name evidence="10" type="ORF">SPHA_20537</name>
</gene>
<dbReference type="AlphaFoldDB" id="A0A812BPP9"/>
<comment type="caution">
    <text evidence="10">The sequence shown here is derived from an EMBL/GenBank/DDBJ whole genome shotgun (WGS) entry which is preliminary data.</text>
</comment>
<dbReference type="PANTHER" id="PTHR13322:SF2">
    <property type="entry name" value="INTEGRATOR COMPLEX SUBUNIT 7"/>
    <property type="match status" value="1"/>
</dbReference>
<accession>A0A812BPP9</accession>
<evidence type="ECO:0000256" key="5">
    <source>
        <dbReference type="ARBA" id="ARBA00022490"/>
    </source>
</evidence>
<dbReference type="GO" id="GO:0032039">
    <property type="term" value="C:integrator complex"/>
    <property type="evidence" value="ECO:0007669"/>
    <property type="project" value="InterPro"/>
</dbReference>
<evidence type="ECO:0000256" key="2">
    <source>
        <dbReference type="ARBA" id="ARBA00004496"/>
    </source>
</evidence>
<feature type="domain" description="Integrator complex subunit 7 helical bundle" evidence="9">
    <location>
        <begin position="533"/>
        <end position="713"/>
    </location>
</feature>
<evidence type="ECO:0000259" key="8">
    <source>
        <dbReference type="Pfam" id="PF24436"/>
    </source>
</evidence>
<dbReference type="Pfam" id="PF22965">
    <property type="entry name" value="INTS7_C"/>
    <property type="match status" value="1"/>
</dbReference>
<reference evidence="10" key="1">
    <citation type="submission" date="2021-01" db="EMBL/GenBank/DDBJ databases">
        <authorList>
            <person name="Li R."/>
            <person name="Bekaert M."/>
        </authorList>
    </citation>
    <scope>NUCLEOTIDE SEQUENCE</scope>
    <source>
        <strain evidence="10">Farmed</strain>
    </source>
</reference>
<comment type="subcellular location">
    <subcellularLocation>
        <location evidence="2">Cytoplasm</location>
    </subcellularLocation>
    <subcellularLocation>
        <location evidence="1">Nucleus</location>
    </subcellularLocation>
</comment>
<organism evidence="10 11">
    <name type="scientific">Acanthosepion pharaonis</name>
    <name type="common">Pharaoh cuttlefish</name>
    <name type="synonym">Sepia pharaonis</name>
    <dbReference type="NCBI Taxonomy" id="158019"/>
    <lineage>
        <taxon>Eukaryota</taxon>
        <taxon>Metazoa</taxon>
        <taxon>Spiralia</taxon>
        <taxon>Lophotrochozoa</taxon>
        <taxon>Mollusca</taxon>
        <taxon>Cephalopoda</taxon>
        <taxon>Coleoidea</taxon>
        <taxon>Decapodiformes</taxon>
        <taxon>Sepiida</taxon>
        <taxon>Sepiina</taxon>
        <taxon>Sepiidae</taxon>
        <taxon>Acanthosepion</taxon>
    </lineage>
</organism>
<dbReference type="InterPro" id="IPR054519">
    <property type="entry name" value="INTS7_C"/>
</dbReference>
<evidence type="ECO:0000256" key="4">
    <source>
        <dbReference type="ARBA" id="ARBA00015336"/>
    </source>
</evidence>
<evidence type="ECO:0000256" key="6">
    <source>
        <dbReference type="ARBA" id="ARBA00023242"/>
    </source>
</evidence>
<dbReference type="GO" id="GO:0005737">
    <property type="term" value="C:cytoplasm"/>
    <property type="evidence" value="ECO:0007669"/>
    <property type="project" value="UniProtKB-SubCell"/>
</dbReference>
<keyword evidence="5" id="KW-0963">Cytoplasm</keyword>
<proteinExistence type="inferred from homology"/>
<dbReference type="InterPro" id="IPR056516">
    <property type="entry name" value="INTS7_N"/>
</dbReference>
<keyword evidence="11" id="KW-1185">Reference proteome</keyword>
<comment type="similarity">
    <text evidence="3">Belongs to the Integrator subunit 7 family.</text>
</comment>
<name>A0A812BPP9_ACAPH</name>
<dbReference type="OrthoDB" id="1921953at2759"/>
<sequence>MACNGNTRPYESNTTIQEQDANSALTELDKGLRSQKLGDQCEAVVRFPRLFEKYPFPILINSAVLKLAEVFRAGSNFIRLCILRVTQQAEKHLDKVLNVDDFIRRIFSVMHSNDPIARAITLRTLGSIAPIIAERKNVHHSIVVSLDSHDAIEVDAAVYAAERFAARSKTFSASICDRIAEMIERVESPVDLKLKLIPILQHMHHDAATATKAREVCLLLLQSYPARNFIMLTLHSMSQLAAYALLDIPHQVSLLLNYLEKDPRQAVKKTVLRDLQMLAIKAPHLWTAENIEVLCRFVLDTPFVSLKEGVLYVLTSLSSSISMYLLPIASKDSLLVKVCKEYCYHEDLSLASKTVELLTHLTIHPLQKGQNNDELVNDTKGAIQTVILLSVIDSTPRAKSALKLSLMCAVKMCQNFPALSVDFVDTIASLLQSNSGMHQMLICDSLTAIGATNCTDLESILPLILDTLKGNTDQDDSIDNATRARICTLVFQMACGKILPTSIQETVITAAKQAGAWEAYRVVRQAMRYRQYHVAVTILASIMNKVASEHFHFWLSGLYDLCVGESQLLGDQDVSPQTSTTENVGEALTHYQRGISQLKAATTPSFRLHFQNEYSSLRCQLMQQHRQLCQTCGTFQTCPPPAIASALAMNNSSDISRCGPVISQLTKCQSAYTNLSQKLMDLYQSSFDADPASLSNIQLLHLSSELMKTAISTILQAGQTCETLSFDKATGFKEIPDQKCPVNQQFCNTLHAIADRLYQITNVSNGSVLTHKHMAFLCESAEFLIQTSLGYPRYFFQSLQMTEVKLAISPQPHNNMDPVSVQHDTHLALKVEGVIQHGNQPNLYRRAQAVTVNITSELHSHSHTTAAVMAASGLKNSDLPPVKLSKTLEPQNDYFISSFLLALPVPGLYSVTIEAYLVDENGFVWKTGPRNSLMVKCFDDILQQRQQNMRNVPWNSS</sequence>
<evidence type="ECO:0000256" key="3">
    <source>
        <dbReference type="ARBA" id="ARBA00008565"/>
    </source>
</evidence>
<evidence type="ECO:0000313" key="11">
    <source>
        <dbReference type="Proteomes" id="UP000597762"/>
    </source>
</evidence>
<dbReference type="SUPFAM" id="SSF48371">
    <property type="entry name" value="ARM repeat"/>
    <property type="match status" value="1"/>
</dbReference>
<feature type="domain" description="Integrator complex subunit 7 C-terminal" evidence="7">
    <location>
        <begin position="805"/>
        <end position="925"/>
    </location>
</feature>
<dbReference type="InterPro" id="IPR016024">
    <property type="entry name" value="ARM-type_fold"/>
</dbReference>
<dbReference type="EMBL" id="CAHIKZ030000752">
    <property type="protein sequence ID" value="CAE1237033.1"/>
    <property type="molecule type" value="Genomic_DNA"/>
</dbReference>
<evidence type="ECO:0000313" key="10">
    <source>
        <dbReference type="EMBL" id="CAE1237033.1"/>
    </source>
</evidence>
<dbReference type="GO" id="GO:0034472">
    <property type="term" value="P:snRNA 3'-end processing"/>
    <property type="evidence" value="ECO:0007669"/>
    <property type="project" value="TreeGrafter"/>
</dbReference>
<dbReference type="PANTHER" id="PTHR13322">
    <property type="entry name" value="C1ORF73 PROTEIN"/>
    <property type="match status" value="1"/>
</dbReference>
<dbReference type="Pfam" id="PF24436">
    <property type="entry name" value="INTS7_N"/>
    <property type="match status" value="1"/>
</dbReference>
<protein>
    <recommendedName>
        <fullName evidence="4">Integrator complex subunit 7</fullName>
    </recommendedName>
</protein>
<evidence type="ECO:0000259" key="7">
    <source>
        <dbReference type="Pfam" id="PF22965"/>
    </source>
</evidence>
<dbReference type="InterPro" id="IPR056517">
    <property type="entry name" value="INTS7_HB"/>
</dbReference>
<dbReference type="Pfam" id="PF24437">
    <property type="entry name" value="INTS7_HB"/>
    <property type="match status" value="1"/>
</dbReference>
<evidence type="ECO:0000259" key="9">
    <source>
        <dbReference type="Pfam" id="PF24437"/>
    </source>
</evidence>
<dbReference type="InterPro" id="IPR033060">
    <property type="entry name" value="INTS7"/>
</dbReference>
<feature type="domain" description="Integrator complex subunit 7 N-terminal" evidence="8">
    <location>
        <begin position="25"/>
        <end position="530"/>
    </location>
</feature>